<dbReference type="EMBL" id="UZAH01000019">
    <property type="protein sequence ID" value="VDO18305.1"/>
    <property type="molecule type" value="Genomic_DNA"/>
</dbReference>
<reference evidence="1 2" key="1">
    <citation type="submission" date="2018-11" db="EMBL/GenBank/DDBJ databases">
        <authorList>
            <consortium name="Pathogen Informatics"/>
        </authorList>
    </citation>
    <scope>NUCLEOTIDE SEQUENCE [LARGE SCALE GENOMIC DNA]</scope>
</reference>
<protein>
    <submittedName>
        <fullName evidence="3">DUF385 domain-containing protein</fullName>
    </submittedName>
</protein>
<organism evidence="2 3">
    <name type="scientific">Heligmosomoides polygyrus</name>
    <name type="common">Parasitic roundworm</name>
    <dbReference type="NCBI Taxonomy" id="6339"/>
    <lineage>
        <taxon>Eukaryota</taxon>
        <taxon>Metazoa</taxon>
        <taxon>Ecdysozoa</taxon>
        <taxon>Nematoda</taxon>
        <taxon>Chromadorea</taxon>
        <taxon>Rhabditida</taxon>
        <taxon>Rhabditina</taxon>
        <taxon>Rhabditomorpha</taxon>
        <taxon>Strongyloidea</taxon>
        <taxon>Heligmosomidae</taxon>
        <taxon>Heligmosomoides</taxon>
    </lineage>
</organism>
<keyword evidence="2" id="KW-1185">Reference proteome</keyword>
<reference evidence="3" key="2">
    <citation type="submission" date="2019-09" db="UniProtKB">
        <authorList>
            <consortium name="WormBaseParasite"/>
        </authorList>
    </citation>
    <scope>IDENTIFICATION</scope>
</reference>
<dbReference type="WBParaSite" id="HPBE_0000003601-mRNA-1">
    <property type="protein sequence ID" value="HPBE_0000003601-mRNA-1"/>
    <property type="gene ID" value="HPBE_0000003601"/>
</dbReference>
<dbReference type="AlphaFoldDB" id="A0A183F1U4"/>
<name>A0A183F1U4_HELPZ</name>
<gene>
    <name evidence="1" type="ORF">HPBE_LOCUS37</name>
</gene>
<evidence type="ECO:0000313" key="2">
    <source>
        <dbReference type="Proteomes" id="UP000050761"/>
    </source>
</evidence>
<sequence>MRKLAVRSLCVALFVFATFYMFVVNFKTNILPVLRASALIELRNRSPSNKWIVITTVNNPTDDIKRLAKIPGWSVVVVGDEKTPKNWSVPGVHFLSVDTQLSLGYGIVENLPYKSYTRKNIGYLYAIEHGAEWIYDTDDDNKPYGADFLRITVNTVNKSS</sequence>
<dbReference type="OrthoDB" id="6045904at2759"/>
<accession>A0A183F1U4</accession>
<evidence type="ECO:0000313" key="1">
    <source>
        <dbReference type="EMBL" id="VDO18305.1"/>
    </source>
</evidence>
<dbReference type="PANTHER" id="PTHR31362">
    <property type="entry name" value="GLYCOSYLTRANSFERASE STELLO1-RELATED"/>
    <property type="match status" value="1"/>
</dbReference>
<dbReference type="PANTHER" id="PTHR31362:SF0">
    <property type="entry name" value="EXOSTOSIN DOMAIN-CONTAINING PROTEIN-RELATED"/>
    <property type="match status" value="1"/>
</dbReference>
<evidence type="ECO:0000313" key="3">
    <source>
        <dbReference type="WBParaSite" id="HPBE_0000003601-mRNA-1"/>
    </source>
</evidence>
<proteinExistence type="predicted"/>
<accession>A0A3P7WY12</accession>
<dbReference type="Proteomes" id="UP000050761">
    <property type="component" value="Unassembled WGS sequence"/>
</dbReference>
<dbReference type="InterPro" id="IPR005049">
    <property type="entry name" value="STL-like"/>
</dbReference>